<dbReference type="EMBL" id="LATX01001571">
    <property type="protein sequence ID" value="KTB40545.1"/>
    <property type="molecule type" value="Genomic_DNA"/>
</dbReference>
<evidence type="ECO:0000313" key="3">
    <source>
        <dbReference type="Proteomes" id="UP000054988"/>
    </source>
</evidence>
<dbReference type="GO" id="GO:0006397">
    <property type="term" value="P:mRNA processing"/>
    <property type="evidence" value="ECO:0007669"/>
    <property type="project" value="UniProtKB-KW"/>
</dbReference>
<dbReference type="AlphaFoldDB" id="A0A0W0FVZ5"/>
<name>A0A0W0FVZ5_MONRR</name>
<dbReference type="InterPro" id="IPR036875">
    <property type="entry name" value="Znf_CCHC_sf"/>
</dbReference>
<evidence type="ECO:0000256" key="1">
    <source>
        <dbReference type="ARBA" id="ARBA00022664"/>
    </source>
</evidence>
<evidence type="ECO:0000313" key="2">
    <source>
        <dbReference type="EMBL" id="KTB40545.1"/>
    </source>
</evidence>
<dbReference type="Proteomes" id="UP000054988">
    <property type="component" value="Unassembled WGS sequence"/>
</dbReference>
<keyword evidence="1" id="KW-0507">mRNA processing</keyword>
<dbReference type="SUPFAM" id="SSF57756">
    <property type="entry name" value="Retrovirus zinc finger-like domains"/>
    <property type="match status" value="1"/>
</dbReference>
<organism evidence="2 3">
    <name type="scientific">Moniliophthora roreri</name>
    <name type="common">Frosty pod rot fungus</name>
    <name type="synonym">Monilia roreri</name>
    <dbReference type="NCBI Taxonomy" id="221103"/>
    <lineage>
        <taxon>Eukaryota</taxon>
        <taxon>Fungi</taxon>
        <taxon>Dikarya</taxon>
        <taxon>Basidiomycota</taxon>
        <taxon>Agaricomycotina</taxon>
        <taxon>Agaricomycetes</taxon>
        <taxon>Agaricomycetidae</taxon>
        <taxon>Agaricales</taxon>
        <taxon>Marasmiineae</taxon>
        <taxon>Marasmiaceae</taxon>
        <taxon>Moniliophthora</taxon>
    </lineage>
</organism>
<reference evidence="2 3" key="1">
    <citation type="submission" date="2015-12" db="EMBL/GenBank/DDBJ databases">
        <title>Draft genome sequence of Moniliophthora roreri, the causal agent of frosty pod rot of cacao.</title>
        <authorList>
            <person name="Aime M.C."/>
            <person name="Diaz-Valderrama J.R."/>
            <person name="Kijpornyongpan T."/>
            <person name="Phillips-Mora W."/>
        </authorList>
    </citation>
    <scope>NUCLEOTIDE SEQUENCE [LARGE SCALE GENOMIC DNA]</scope>
    <source>
        <strain evidence="2 3">MCA 2952</strain>
    </source>
</reference>
<comment type="caution">
    <text evidence="2">The sequence shown here is derived from an EMBL/GenBank/DDBJ whole genome shotgun (WGS) entry which is preliminary data.</text>
</comment>
<protein>
    <recommendedName>
        <fullName evidence="4">CCHC-type domain-containing protein</fullName>
    </recommendedName>
</protein>
<sequence>MPEPPEVYNFKLALITRLPYKLQDHITMVRITAEDSSVNEIMQQALSVEKGWCANKFYSVPTASNTPKKMISYKNKDSACFACGKTGHFMNDPVYEKHVAGAPGLAAIVEEQFSEDDQEPQGRE</sequence>
<evidence type="ECO:0008006" key="4">
    <source>
        <dbReference type="Google" id="ProtNLM"/>
    </source>
</evidence>
<accession>A0A0W0FVZ5</accession>
<proteinExistence type="predicted"/>
<gene>
    <name evidence="2" type="ORF">WG66_6876</name>
</gene>
<dbReference type="GO" id="GO:0003676">
    <property type="term" value="F:nucleic acid binding"/>
    <property type="evidence" value="ECO:0007669"/>
    <property type="project" value="InterPro"/>
</dbReference>
<dbReference type="GO" id="GO:0008270">
    <property type="term" value="F:zinc ion binding"/>
    <property type="evidence" value="ECO:0007669"/>
    <property type="project" value="InterPro"/>
</dbReference>